<evidence type="ECO:0000256" key="8">
    <source>
        <dbReference type="ARBA" id="ARBA00023288"/>
    </source>
</evidence>
<feature type="compositionally biased region" description="Polar residues" evidence="9">
    <location>
        <begin position="325"/>
        <end position="334"/>
    </location>
</feature>
<comment type="similarity">
    <text evidence="3">Belongs to the RBT5 family.</text>
</comment>
<feature type="compositionally biased region" description="Low complexity" evidence="9">
    <location>
        <begin position="630"/>
        <end position="649"/>
    </location>
</feature>
<keyword evidence="5" id="KW-0336">GPI-anchor</keyword>
<accession>A0A9P7MTW2</accession>
<feature type="region of interest" description="Disordered" evidence="9">
    <location>
        <begin position="267"/>
        <end position="446"/>
    </location>
</feature>
<evidence type="ECO:0000256" key="5">
    <source>
        <dbReference type="ARBA" id="ARBA00022622"/>
    </source>
</evidence>
<feature type="domain" description="CFEM" evidence="11">
    <location>
        <begin position="495"/>
        <end position="557"/>
    </location>
</feature>
<evidence type="ECO:0000256" key="1">
    <source>
        <dbReference type="ARBA" id="ARBA00004589"/>
    </source>
</evidence>
<dbReference type="Proteomes" id="UP000784919">
    <property type="component" value="Unassembled WGS sequence"/>
</dbReference>
<feature type="compositionally biased region" description="Low complexity" evidence="9">
    <location>
        <begin position="668"/>
        <end position="775"/>
    </location>
</feature>
<feature type="signal peptide" evidence="10">
    <location>
        <begin position="1"/>
        <end position="20"/>
    </location>
</feature>
<dbReference type="InterPro" id="IPR008427">
    <property type="entry name" value="Extracellular_membr_CFEM_dom"/>
</dbReference>
<comment type="caution">
    <text evidence="12">The sequence shown here is derived from an EMBL/GenBank/DDBJ whole genome shotgun (WGS) entry which is preliminary data.</text>
</comment>
<keyword evidence="4" id="KW-0964">Secreted</keyword>
<keyword evidence="5" id="KW-0325">Glycoprotein</keyword>
<keyword evidence="6 10" id="KW-0732">Signal</keyword>
<reference evidence="12" key="1">
    <citation type="journal article" date="2020" name="bioRxiv">
        <title>Whole genome comparisons of ergot fungi reveals the divergence and evolution of species within the genus Claviceps are the result of varying mechanisms driving genome evolution and host range expansion.</title>
        <authorList>
            <person name="Wyka S.A."/>
            <person name="Mondo S.J."/>
            <person name="Liu M."/>
            <person name="Dettman J."/>
            <person name="Nalam V."/>
            <person name="Broders K.D."/>
        </authorList>
    </citation>
    <scope>NUCLEOTIDE SEQUENCE</scope>
    <source>
        <strain evidence="12">CCC 1102</strain>
    </source>
</reference>
<evidence type="ECO:0000256" key="7">
    <source>
        <dbReference type="ARBA" id="ARBA00023157"/>
    </source>
</evidence>
<evidence type="ECO:0000259" key="11">
    <source>
        <dbReference type="Pfam" id="PF05730"/>
    </source>
</evidence>
<evidence type="ECO:0000256" key="2">
    <source>
        <dbReference type="ARBA" id="ARBA00004613"/>
    </source>
</evidence>
<dbReference type="OrthoDB" id="5431405at2759"/>
<keyword evidence="7" id="KW-1015">Disulfide bond</keyword>
<feature type="compositionally biased region" description="Low complexity" evidence="9">
    <location>
        <begin position="289"/>
        <end position="324"/>
    </location>
</feature>
<organism evidence="12 13">
    <name type="scientific">Claviceps arundinis</name>
    <dbReference type="NCBI Taxonomy" id="1623583"/>
    <lineage>
        <taxon>Eukaryota</taxon>
        <taxon>Fungi</taxon>
        <taxon>Dikarya</taxon>
        <taxon>Ascomycota</taxon>
        <taxon>Pezizomycotina</taxon>
        <taxon>Sordariomycetes</taxon>
        <taxon>Hypocreomycetidae</taxon>
        <taxon>Hypocreales</taxon>
        <taxon>Clavicipitaceae</taxon>
        <taxon>Claviceps</taxon>
    </lineage>
</organism>
<dbReference type="GO" id="GO:0098552">
    <property type="term" value="C:side of membrane"/>
    <property type="evidence" value="ECO:0007669"/>
    <property type="project" value="UniProtKB-KW"/>
</dbReference>
<name>A0A9P7MTW2_9HYPO</name>
<evidence type="ECO:0000256" key="6">
    <source>
        <dbReference type="ARBA" id="ARBA00022729"/>
    </source>
</evidence>
<keyword evidence="8" id="KW-0449">Lipoprotein</keyword>
<evidence type="ECO:0000256" key="10">
    <source>
        <dbReference type="SAM" id="SignalP"/>
    </source>
</evidence>
<sequence>MKHNTLSLAIAAAGAQQAAATFGLLNGLLGGNLGAGLHAGANVDAHAGGSLGGGLGGGLGMNGGANVDAHAGGSPGGGLGGGLGMNGGASFDFDSGFTHAPSFNTPHNVDNQCTPEQEKGWDFKDLPTGSFDKYLGFQFGGGWNCEASTRGKLQGRTFGNIAKIISGLCPLHGALDIGLGAHAGVDAFSIGSIDLSTEFDVRLEFHYDMQDGSVCKHSADCKKGGSTIVNNQCGGAKKVKIVYPPQPSTSKNTCKISCHKISWHCGSGGSPPPPGQVSIPGTLTASGFSSTGSIPGVTTTPTTPDMETTPGVTTSATSATTSPGQDTTPSYPGITSSAATSATTSPGQDTTPSYPGVTSATSATSATTSPGQDTTPSYPGVTSSAATSATSSMPGASTDSTETTPGASISTTPGQETTPSVPGVSTNTQPGTTDMQSTQSTSGPATFVTSISSAECHACSSTETSYLTVPGAVSTVQTGDKPQPTTPGGKPSPPCPQVVPRCLNTFLELKSKCKDNKDAACYCPNKDFVNVVFNCIYAHGENDNVISEAISFFQGMCGQYIPQNPAIATGCKPIIEIITVTGTPRITNIPYTTVAYSGPSAGPPAVVTVPMIAMPTGPAAGAPPQPPAPVVAQPTAPGAQPTAPAAGQPSVPAAAQPSMPAATGYTDAPGGSSPGASAPGGSSPGASAPGGSSPGASAPGGSSPGASAPGGSSPGASAPGGSSPGASAPGGSSPGASAPGGSSPGASAPGGSSPGASAPGGSSPGASAPGGSSPGYESVTVPAASGTGAYTPGAYPTGSVPVTAGAGRVGAGMMIAAVAFIAAL</sequence>
<gene>
    <name evidence="12" type="ORF">E4U56_007968</name>
</gene>
<evidence type="ECO:0000313" key="13">
    <source>
        <dbReference type="Proteomes" id="UP000784919"/>
    </source>
</evidence>
<feature type="compositionally biased region" description="Low complexity" evidence="9">
    <location>
        <begin position="382"/>
        <end position="398"/>
    </location>
</feature>
<comment type="subcellular location">
    <subcellularLocation>
        <location evidence="1">Membrane</location>
        <topology evidence="1">Lipid-anchor</topology>
        <topology evidence="1">GPI-anchor</topology>
    </subcellularLocation>
    <subcellularLocation>
        <location evidence="2">Secreted</location>
    </subcellularLocation>
</comment>
<proteinExistence type="inferred from homology"/>
<feature type="chain" id="PRO_5040374231" description="CFEM domain-containing protein" evidence="10">
    <location>
        <begin position="21"/>
        <end position="824"/>
    </location>
</feature>
<evidence type="ECO:0000256" key="9">
    <source>
        <dbReference type="SAM" id="MobiDB-lite"/>
    </source>
</evidence>
<feature type="compositionally biased region" description="Polar residues" evidence="9">
    <location>
        <begin position="370"/>
        <end position="381"/>
    </location>
</feature>
<dbReference type="EMBL" id="SRPS01000084">
    <property type="protein sequence ID" value="KAG5970168.1"/>
    <property type="molecule type" value="Genomic_DNA"/>
</dbReference>
<evidence type="ECO:0000256" key="3">
    <source>
        <dbReference type="ARBA" id="ARBA00010031"/>
    </source>
</evidence>
<dbReference type="GO" id="GO:0005576">
    <property type="term" value="C:extracellular region"/>
    <property type="evidence" value="ECO:0007669"/>
    <property type="project" value="UniProtKB-SubCell"/>
</dbReference>
<feature type="compositionally biased region" description="Low complexity" evidence="9">
    <location>
        <begin position="335"/>
        <end position="345"/>
    </location>
</feature>
<dbReference type="AlphaFoldDB" id="A0A9P7MTW2"/>
<evidence type="ECO:0000256" key="4">
    <source>
        <dbReference type="ARBA" id="ARBA00022525"/>
    </source>
</evidence>
<feature type="region of interest" description="Disordered" evidence="9">
    <location>
        <begin position="475"/>
        <end position="494"/>
    </location>
</feature>
<keyword evidence="5" id="KW-0472">Membrane</keyword>
<feature type="compositionally biased region" description="Polar residues" evidence="9">
    <location>
        <begin position="399"/>
        <end position="446"/>
    </location>
</feature>
<protein>
    <recommendedName>
        <fullName evidence="11">CFEM domain-containing protein</fullName>
    </recommendedName>
</protein>
<evidence type="ECO:0000313" key="12">
    <source>
        <dbReference type="EMBL" id="KAG5970168.1"/>
    </source>
</evidence>
<feature type="region of interest" description="Disordered" evidence="9">
    <location>
        <begin position="618"/>
        <end position="779"/>
    </location>
</feature>
<feature type="compositionally biased region" description="Low complexity" evidence="9">
    <location>
        <begin position="358"/>
        <end position="369"/>
    </location>
</feature>
<dbReference type="Pfam" id="PF05730">
    <property type="entry name" value="CFEM"/>
    <property type="match status" value="1"/>
</dbReference>